<organism evidence="1 2">
    <name type="scientific">Gracilariopsis chorda</name>
    <dbReference type="NCBI Taxonomy" id="448386"/>
    <lineage>
        <taxon>Eukaryota</taxon>
        <taxon>Rhodophyta</taxon>
        <taxon>Florideophyceae</taxon>
        <taxon>Rhodymeniophycidae</taxon>
        <taxon>Gracilariales</taxon>
        <taxon>Gracilariaceae</taxon>
        <taxon>Gracilariopsis</taxon>
    </lineage>
</organism>
<reference evidence="1 2" key="1">
    <citation type="journal article" date="2018" name="Mol. Biol. Evol.">
        <title>Analysis of the draft genome of the red seaweed Gracilariopsis chorda provides insights into genome size evolution in Rhodophyta.</title>
        <authorList>
            <person name="Lee J."/>
            <person name="Yang E.C."/>
            <person name="Graf L."/>
            <person name="Yang J.H."/>
            <person name="Qiu H."/>
            <person name="Zel Zion U."/>
            <person name="Chan C.X."/>
            <person name="Stephens T.G."/>
            <person name="Weber A.P.M."/>
            <person name="Boo G.H."/>
            <person name="Boo S.M."/>
            <person name="Kim K.M."/>
            <person name="Shin Y."/>
            <person name="Jung M."/>
            <person name="Lee S.J."/>
            <person name="Yim H.S."/>
            <person name="Lee J.H."/>
            <person name="Bhattacharya D."/>
            <person name="Yoon H.S."/>
        </authorList>
    </citation>
    <scope>NUCLEOTIDE SEQUENCE [LARGE SCALE GENOMIC DNA]</scope>
    <source>
        <strain evidence="1 2">SKKU-2015</strain>
        <tissue evidence="1">Whole body</tissue>
    </source>
</reference>
<dbReference type="Proteomes" id="UP000247409">
    <property type="component" value="Unassembled WGS sequence"/>
</dbReference>
<gene>
    <name evidence="1" type="ORF">BWQ96_06775</name>
</gene>
<dbReference type="PANTHER" id="PTHR12881:SF10">
    <property type="entry name" value="MEDIATOR OF RNA POLYMERASE II TRANSCRIPTION SUBUNIT 1"/>
    <property type="match status" value="1"/>
</dbReference>
<accession>A0A2V3IN35</accession>
<proteinExistence type="predicted"/>
<keyword evidence="2" id="KW-1185">Reference proteome</keyword>
<dbReference type="GO" id="GO:0006357">
    <property type="term" value="P:regulation of transcription by RNA polymerase II"/>
    <property type="evidence" value="ECO:0007669"/>
    <property type="project" value="TreeGrafter"/>
</dbReference>
<dbReference type="PANTHER" id="PTHR12881">
    <property type="entry name" value="MEDIATOR OF RNA POLYMERASE II TRANSCRIPTION SUBUNIT 1"/>
    <property type="match status" value="1"/>
</dbReference>
<dbReference type="OrthoDB" id="4212at2759"/>
<dbReference type="EMBL" id="NBIV01000124">
    <property type="protein sequence ID" value="PXF43482.1"/>
    <property type="molecule type" value="Genomic_DNA"/>
</dbReference>
<dbReference type="InterPro" id="IPR051999">
    <property type="entry name" value="Mediator_complex_subunit_1"/>
</dbReference>
<comment type="caution">
    <text evidence="1">The sequence shown here is derived from an EMBL/GenBank/DDBJ whole genome shotgun (WGS) entry which is preliminary data.</text>
</comment>
<protein>
    <submittedName>
        <fullName evidence="1">Uncharacterized protein</fullName>
    </submittedName>
</protein>
<dbReference type="GO" id="GO:0016592">
    <property type="term" value="C:mediator complex"/>
    <property type="evidence" value="ECO:0007669"/>
    <property type="project" value="TreeGrafter"/>
</dbReference>
<name>A0A2V3IN35_9FLOR</name>
<dbReference type="AlphaFoldDB" id="A0A2V3IN35"/>
<sequence length="586" mass="64751">MTSALTREAEQAELICSTETPKTAREALYRITALLRTLSTPQSFNLSSPTTANNQADLHPLSTVCLPYVRRALYSSLEFLENAVQARDTWNRDSTQHLRRIRHDALTRHHATLDSRLALSISRNLAHTEDPFAPPYFLILNKLRHLAERLLAITNQEVSANATLLTICNATFLADFHFEHTPTPKPVVRAKLRLLPATEQEVSDDNVDAHLTQLVTQSRFDLLQRVFLHLMRTEKLSVFAELPLVDALRSFEDDLLNAASIERAPNPFTCHGHIVRTALGLRIQFATTHAAFLAMEHVLSKREISVARSAAVQNGTSHCTFVEGKKARVAAQYVLTLTTPIPAFLSVLHTLQRISVSNVQVSSKRPNLVRAPGVTSDLHSKTESDDALKAPWPLLSDLIVPNALGKRKPITANGTAPDYTSEVMSSPLLPNGDVLQFQQNGMSPALAMKISRVPLRTTNDVFPVLQLLRQQLVFNELFQSCVRIESSPPQPGKEGSTKPVEMVLEGSPDFMQLSYYDDSIDDVLSVVVHIASGGQISVVLKTANASPTFCSDPKATQILQTCRSIPLTLYALMTMSARGQMDKPAQ</sequence>
<dbReference type="GO" id="GO:0003712">
    <property type="term" value="F:transcription coregulator activity"/>
    <property type="evidence" value="ECO:0007669"/>
    <property type="project" value="TreeGrafter"/>
</dbReference>
<evidence type="ECO:0000313" key="1">
    <source>
        <dbReference type="EMBL" id="PXF43482.1"/>
    </source>
</evidence>
<evidence type="ECO:0000313" key="2">
    <source>
        <dbReference type="Proteomes" id="UP000247409"/>
    </source>
</evidence>